<keyword evidence="1" id="KW-0175">Coiled coil</keyword>
<feature type="region of interest" description="Disordered" evidence="2">
    <location>
        <begin position="145"/>
        <end position="168"/>
    </location>
</feature>
<sequence length="426" mass="47261">MGSLADEVLPLVRTRAGLHRWGAANSYGYSAHEAVARLSEAAQTQPAAEVLAVTQRALVSALKASARADDSSGIIGAAIYDLLALHAALATTAPPPAARLVAWMIAFQFDGVVDFFTLDPAAYGPALGDRGMALYRANLAEIATALGPPPTPEEEQASMLERATDPSGWEQQVQDRHTGFVLEWNVRRLAVWDRDIEAIIATHARDRRVAAWFEDTATAFDEIGEIDLAIDWARQATFFDRGHQSVKAAQLWCRLLADHRPGKELAARLAVVERWPTATHADDVRHAARDAWPDHRDCVMDTLRQRPGEAVAFALHTLDDAQLAWDLAHDLDLDYSETGVWHTLAHRYEKLDPVAVVPVQTRQILAHLEYADAQHYRAAARGLAHLRTLTRGTNEAENIEALIRELRETHRRRPRLQQEFTRAGLP</sequence>
<evidence type="ECO:0000313" key="3">
    <source>
        <dbReference type="EMBL" id="WZW98461.1"/>
    </source>
</evidence>
<gene>
    <name evidence="3" type="ORF">PCC79_16470</name>
</gene>
<dbReference type="Proteomes" id="UP001434337">
    <property type="component" value="Chromosome"/>
</dbReference>
<keyword evidence="4" id="KW-1185">Reference proteome</keyword>
<feature type="coiled-coil region" evidence="1">
    <location>
        <begin position="389"/>
        <end position="419"/>
    </location>
</feature>
<proteinExistence type="predicted"/>
<evidence type="ECO:0000256" key="1">
    <source>
        <dbReference type="SAM" id="Coils"/>
    </source>
</evidence>
<evidence type="ECO:0008006" key="5">
    <source>
        <dbReference type="Google" id="ProtNLM"/>
    </source>
</evidence>
<evidence type="ECO:0000313" key="4">
    <source>
        <dbReference type="Proteomes" id="UP001434337"/>
    </source>
</evidence>
<protein>
    <recommendedName>
        <fullName evidence="5">Tetratricopeptide repeat protein</fullName>
    </recommendedName>
</protein>
<evidence type="ECO:0000256" key="2">
    <source>
        <dbReference type="SAM" id="MobiDB-lite"/>
    </source>
</evidence>
<accession>A0ABZ3C7E8</accession>
<reference evidence="3 4" key="1">
    <citation type="journal article" date="2023" name="Environ Microbiome">
        <title>A coral-associated actinobacterium mitigates coral bleaching under heat stress.</title>
        <authorList>
            <person name="Li J."/>
            <person name="Zou Y."/>
            <person name="Li Q."/>
            <person name="Zhang J."/>
            <person name="Bourne D.G."/>
            <person name="Lyu Y."/>
            <person name="Liu C."/>
            <person name="Zhang S."/>
        </authorList>
    </citation>
    <scope>NUCLEOTIDE SEQUENCE [LARGE SCALE GENOMIC DNA]</scope>
    <source>
        <strain evidence="3 4">SCSIO 13291</strain>
    </source>
</reference>
<organism evidence="3 4">
    <name type="scientific">Propioniciclava soli</name>
    <dbReference type="NCBI Taxonomy" id="2775081"/>
    <lineage>
        <taxon>Bacteria</taxon>
        <taxon>Bacillati</taxon>
        <taxon>Actinomycetota</taxon>
        <taxon>Actinomycetes</taxon>
        <taxon>Propionibacteriales</taxon>
        <taxon>Propionibacteriaceae</taxon>
        <taxon>Propioniciclava</taxon>
    </lineage>
</organism>
<dbReference type="RefSeq" id="WP_342372496.1">
    <property type="nucleotide sequence ID" value="NZ_CP115965.1"/>
</dbReference>
<name>A0ABZ3C7E8_9ACTN</name>
<dbReference type="EMBL" id="CP115965">
    <property type="protein sequence ID" value="WZW98461.1"/>
    <property type="molecule type" value="Genomic_DNA"/>
</dbReference>